<dbReference type="Pfam" id="PF19064">
    <property type="entry name" value="DUF5760"/>
    <property type="match status" value="1"/>
</dbReference>
<accession>A0A6C0LJ74</accession>
<proteinExistence type="predicted"/>
<reference evidence="1" key="1">
    <citation type="journal article" date="2020" name="Nature">
        <title>Giant virus diversity and host interactions through global metagenomics.</title>
        <authorList>
            <person name="Schulz F."/>
            <person name="Roux S."/>
            <person name="Paez-Espino D."/>
            <person name="Jungbluth S."/>
            <person name="Walsh D.A."/>
            <person name="Denef V.J."/>
            <person name="McMahon K.D."/>
            <person name="Konstantinidis K.T."/>
            <person name="Eloe-Fadrosh E.A."/>
            <person name="Kyrpides N.C."/>
            <person name="Woyke T."/>
        </authorList>
    </citation>
    <scope>NUCLEOTIDE SEQUENCE</scope>
    <source>
        <strain evidence="1">GVMAG-M-3300027833-11</strain>
    </source>
</reference>
<dbReference type="AlphaFoldDB" id="A0A6C0LJ74"/>
<name>A0A6C0LJ74_9ZZZZ</name>
<sequence>MSNEFTESIKQWVAIDNQIKKHNDHLRDLRSQRGDIQESIMDYVDTNSLSNSTVRISDGKLKFAQTKQTQSLTLSYVEHCLKTCIGNDDHVKDIMKYIKKSRETKVYPDIKRSYTEQNK</sequence>
<dbReference type="EMBL" id="MN740503">
    <property type="protein sequence ID" value="QHU30045.1"/>
    <property type="molecule type" value="Genomic_DNA"/>
</dbReference>
<protein>
    <submittedName>
        <fullName evidence="1">Uncharacterized protein</fullName>
    </submittedName>
</protein>
<organism evidence="1">
    <name type="scientific">viral metagenome</name>
    <dbReference type="NCBI Taxonomy" id="1070528"/>
    <lineage>
        <taxon>unclassified sequences</taxon>
        <taxon>metagenomes</taxon>
        <taxon>organismal metagenomes</taxon>
    </lineage>
</organism>
<dbReference type="InterPro" id="IPR043918">
    <property type="entry name" value="DUF5760"/>
</dbReference>
<evidence type="ECO:0000313" key="1">
    <source>
        <dbReference type="EMBL" id="QHU30045.1"/>
    </source>
</evidence>